<keyword evidence="1" id="KW-1133">Transmembrane helix</keyword>
<feature type="transmembrane region" description="Helical" evidence="1">
    <location>
        <begin position="124"/>
        <end position="141"/>
    </location>
</feature>
<keyword evidence="1" id="KW-0472">Membrane</keyword>
<name>A0ABW2TXF9_9PSEU</name>
<keyword evidence="3" id="KW-1185">Reference proteome</keyword>
<sequence length="149" mass="17202">MEDLFDSAPPAGVYAMRVAVPARGERLDLTGLGGSLRWYGLVWTWWLRIALGWFFGERLRLHRPDRVAPGSTVDWWTVVDVDAHRLVLHTDKWFSGEAWLGYRIADGTLTQVGALRPNGWLGKAYWWAVYPVHLVVFRVMARRQARRAR</sequence>
<gene>
    <name evidence="2" type="ORF">ACFQV2_32630</name>
</gene>
<reference evidence="3" key="1">
    <citation type="journal article" date="2019" name="Int. J. Syst. Evol. Microbiol.">
        <title>The Global Catalogue of Microorganisms (GCM) 10K type strain sequencing project: providing services to taxonomists for standard genome sequencing and annotation.</title>
        <authorList>
            <consortium name="The Broad Institute Genomics Platform"/>
            <consortium name="The Broad Institute Genome Sequencing Center for Infectious Disease"/>
            <person name="Wu L."/>
            <person name="Ma J."/>
        </authorList>
    </citation>
    <scope>NUCLEOTIDE SEQUENCE [LARGE SCALE GENOMIC DNA]</scope>
    <source>
        <strain evidence="3">JCM 17695</strain>
    </source>
</reference>
<accession>A0ABW2TXF9</accession>
<organism evidence="2 3">
    <name type="scientific">Actinokineospora soli</name>
    <dbReference type="NCBI Taxonomy" id="1048753"/>
    <lineage>
        <taxon>Bacteria</taxon>
        <taxon>Bacillati</taxon>
        <taxon>Actinomycetota</taxon>
        <taxon>Actinomycetes</taxon>
        <taxon>Pseudonocardiales</taxon>
        <taxon>Pseudonocardiaceae</taxon>
        <taxon>Actinokineospora</taxon>
    </lineage>
</organism>
<dbReference type="Proteomes" id="UP001596512">
    <property type="component" value="Unassembled WGS sequence"/>
</dbReference>
<comment type="caution">
    <text evidence="2">The sequence shown here is derived from an EMBL/GenBank/DDBJ whole genome shotgun (WGS) entry which is preliminary data.</text>
</comment>
<evidence type="ECO:0000256" key="1">
    <source>
        <dbReference type="SAM" id="Phobius"/>
    </source>
</evidence>
<evidence type="ECO:0000313" key="2">
    <source>
        <dbReference type="EMBL" id="MFC7617466.1"/>
    </source>
</evidence>
<evidence type="ECO:0000313" key="3">
    <source>
        <dbReference type="Proteomes" id="UP001596512"/>
    </source>
</evidence>
<protein>
    <submittedName>
        <fullName evidence="2">DUF2867 domain-containing protein</fullName>
    </submittedName>
</protein>
<dbReference type="InterPro" id="IPR021295">
    <property type="entry name" value="DUF2867"/>
</dbReference>
<proteinExistence type="predicted"/>
<keyword evidence="1" id="KW-0812">Transmembrane</keyword>
<dbReference type="EMBL" id="JBHTEY010000004">
    <property type="protein sequence ID" value="MFC7617466.1"/>
    <property type="molecule type" value="Genomic_DNA"/>
</dbReference>
<dbReference type="Pfam" id="PF11066">
    <property type="entry name" value="DUF2867"/>
    <property type="match status" value="1"/>
</dbReference>